<sequence>MWFEQCLCLSVLGLIASAVAFGENLDPADDPKNIKRPCPNFDLNCIREYFSRNSQCQLVRGPVPDPLPLSYYRVDIPNSNLTVEYHDVKTRGFDTIKIIEFYINSKTEKLVLAAEVQSLKLASPKTIFKYNRKAKEPIVRSDALEVDYGTLTFTAVFPSISDLQLSNAEVFSYVHEINPKFILGPLLSFSLDSETQSQLGKLLNNIAVSLQEVFEAQGTILMTSYIQYDICDFGLELAS</sequence>
<dbReference type="GeneID" id="114239695"/>
<dbReference type="GO" id="GO:0005198">
    <property type="term" value="F:structural molecule activity"/>
    <property type="evidence" value="ECO:0007669"/>
    <property type="project" value="InterPro"/>
</dbReference>
<dbReference type="Proteomes" id="UP000504629">
    <property type="component" value="Unplaced"/>
</dbReference>
<feature type="signal peptide" evidence="1">
    <location>
        <begin position="1"/>
        <end position="22"/>
    </location>
</feature>
<gene>
    <name evidence="3" type="primary">LOC114239695</name>
</gene>
<keyword evidence="1" id="KW-0732">Signal</keyword>
<accession>A0A6J2JBE2</accession>
<name>A0A6J2JBE2_BOMMA</name>
<dbReference type="GO" id="GO:0005576">
    <property type="term" value="C:extracellular region"/>
    <property type="evidence" value="ECO:0007669"/>
    <property type="project" value="InterPro"/>
</dbReference>
<evidence type="ECO:0000313" key="2">
    <source>
        <dbReference type="Proteomes" id="UP000504629"/>
    </source>
</evidence>
<dbReference type="AlphaFoldDB" id="A0A6J2JBE2"/>
<organism evidence="2 3">
    <name type="scientific">Bombyx mandarina</name>
    <name type="common">Wild silk moth</name>
    <name type="synonym">Wild silkworm</name>
    <dbReference type="NCBI Taxonomy" id="7092"/>
    <lineage>
        <taxon>Eukaryota</taxon>
        <taxon>Metazoa</taxon>
        <taxon>Ecdysozoa</taxon>
        <taxon>Arthropoda</taxon>
        <taxon>Hexapoda</taxon>
        <taxon>Insecta</taxon>
        <taxon>Pterygota</taxon>
        <taxon>Neoptera</taxon>
        <taxon>Endopterygota</taxon>
        <taxon>Lepidoptera</taxon>
        <taxon>Glossata</taxon>
        <taxon>Ditrysia</taxon>
        <taxon>Bombycoidea</taxon>
        <taxon>Bombycidae</taxon>
        <taxon>Bombycinae</taxon>
        <taxon>Bombyx</taxon>
    </lineage>
</organism>
<dbReference type="OrthoDB" id="7446189at2759"/>
<keyword evidence="2" id="KW-1185">Reference proteome</keyword>
<dbReference type="KEGG" id="bman:114239695"/>
<evidence type="ECO:0000256" key="1">
    <source>
        <dbReference type="SAM" id="SignalP"/>
    </source>
</evidence>
<feature type="chain" id="PRO_5026768224" evidence="1">
    <location>
        <begin position="23"/>
        <end position="239"/>
    </location>
</feature>
<protein>
    <submittedName>
        <fullName evidence="3">Fibrohexamerin-like</fullName>
    </submittedName>
</protein>
<dbReference type="Pfam" id="PF07294">
    <property type="entry name" value="Fibroin_P25"/>
    <property type="match status" value="1"/>
</dbReference>
<proteinExistence type="predicted"/>
<dbReference type="RefSeq" id="XP_028025829.1">
    <property type="nucleotide sequence ID" value="XM_028170028.1"/>
</dbReference>
<dbReference type="InterPro" id="IPR009911">
    <property type="entry name" value="Fibroin_P25"/>
</dbReference>
<evidence type="ECO:0000313" key="3">
    <source>
        <dbReference type="RefSeq" id="XP_028025829.1"/>
    </source>
</evidence>
<reference evidence="3" key="1">
    <citation type="submission" date="2025-08" db="UniProtKB">
        <authorList>
            <consortium name="RefSeq"/>
        </authorList>
    </citation>
    <scope>IDENTIFICATION</scope>
    <source>
        <tissue evidence="3">Silk gland</tissue>
    </source>
</reference>